<sequence length="376" mass="43474">MKSRERAAMLLTQAGITPDGSNPWDPQIHNEHLFDRLFAGGTLALGESYMDGWWDVEDLSEFIFRLFRSDSAQQMLRIGMVPQIIKSKLFNLQNRSRARRVGEDVYDIGNDLYEAMLGPSMSYTCGYWKEASNLDQAQEAKLNLICRKLGLKPGDRILDIGCGWGNFLAYAARKYGVSGVGITVSKEQITFAREVVRGLDVEIRFEDYRDAVGKFDHIISIGMFEHVGPKNYRVFMKKVRSLLSDDGLFLLHTIGHSKVSRSLERWFNKYIFPNGHLPSITHVAKATDQRNIFDKSVLTMEDWHNFGADYDKTLMAWYANFEHSWPELKGKYDERFYRMWKYYLLVSAGMFRARYLHLWQIVYSKNGVVGGYTPTR</sequence>
<evidence type="ECO:0000313" key="6">
    <source>
        <dbReference type="EMBL" id="OGG66315.1"/>
    </source>
</evidence>
<keyword evidence="2" id="KW-0489">Methyltransferase</keyword>
<dbReference type="InterPro" id="IPR050723">
    <property type="entry name" value="CFA/CMAS"/>
</dbReference>
<keyword evidence="5" id="KW-0443">Lipid metabolism</keyword>
<dbReference type="PANTHER" id="PTHR43667:SF1">
    <property type="entry name" value="CYCLOPROPANE-FATTY-ACYL-PHOSPHOLIPID SYNTHASE"/>
    <property type="match status" value="1"/>
</dbReference>
<dbReference type="EMBL" id="MFLK01000013">
    <property type="protein sequence ID" value="OGG66315.1"/>
    <property type="molecule type" value="Genomic_DNA"/>
</dbReference>
<dbReference type="Proteomes" id="UP000177652">
    <property type="component" value="Unassembled WGS sequence"/>
</dbReference>
<evidence type="ECO:0000256" key="2">
    <source>
        <dbReference type="ARBA" id="ARBA00022603"/>
    </source>
</evidence>
<dbReference type="AlphaFoldDB" id="A0A1F6DY18"/>
<proteinExistence type="inferred from homology"/>
<dbReference type="STRING" id="1798497.A3D71_03675"/>
<dbReference type="Pfam" id="PF02353">
    <property type="entry name" value="CMAS"/>
    <property type="match status" value="1"/>
</dbReference>
<organism evidence="6 7">
    <name type="scientific">Candidatus Kaiserbacteria bacterium RIFCSPHIGHO2_02_FULL_55_20</name>
    <dbReference type="NCBI Taxonomy" id="1798497"/>
    <lineage>
        <taxon>Bacteria</taxon>
        <taxon>Candidatus Kaiseribacteriota</taxon>
    </lineage>
</organism>
<dbReference type="InterPro" id="IPR029063">
    <property type="entry name" value="SAM-dependent_MTases_sf"/>
</dbReference>
<evidence type="ECO:0000256" key="4">
    <source>
        <dbReference type="ARBA" id="ARBA00022691"/>
    </source>
</evidence>
<evidence type="ECO:0000256" key="5">
    <source>
        <dbReference type="ARBA" id="ARBA00023098"/>
    </source>
</evidence>
<reference evidence="6 7" key="1">
    <citation type="journal article" date="2016" name="Nat. Commun.">
        <title>Thousands of microbial genomes shed light on interconnected biogeochemical processes in an aquifer system.</title>
        <authorList>
            <person name="Anantharaman K."/>
            <person name="Brown C.T."/>
            <person name="Hug L.A."/>
            <person name="Sharon I."/>
            <person name="Castelle C.J."/>
            <person name="Probst A.J."/>
            <person name="Thomas B.C."/>
            <person name="Singh A."/>
            <person name="Wilkins M.J."/>
            <person name="Karaoz U."/>
            <person name="Brodie E.L."/>
            <person name="Williams K.H."/>
            <person name="Hubbard S.S."/>
            <person name="Banfield J.F."/>
        </authorList>
    </citation>
    <scope>NUCLEOTIDE SEQUENCE [LARGE SCALE GENOMIC DNA]</scope>
</reference>
<dbReference type="InterPro" id="IPR003333">
    <property type="entry name" value="CMAS"/>
</dbReference>
<keyword evidence="4" id="KW-0949">S-adenosyl-L-methionine</keyword>
<evidence type="ECO:0000256" key="1">
    <source>
        <dbReference type="ARBA" id="ARBA00010815"/>
    </source>
</evidence>
<dbReference type="GO" id="GO:0008168">
    <property type="term" value="F:methyltransferase activity"/>
    <property type="evidence" value="ECO:0007669"/>
    <property type="project" value="UniProtKB-KW"/>
</dbReference>
<protein>
    <submittedName>
        <fullName evidence="6">Cyclopropane-fatty-acyl-phospholipid synthase</fullName>
    </submittedName>
</protein>
<dbReference type="Gene3D" id="3.40.50.150">
    <property type="entry name" value="Vaccinia Virus protein VP39"/>
    <property type="match status" value="1"/>
</dbReference>
<dbReference type="SUPFAM" id="SSF53335">
    <property type="entry name" value="S-adenosyl-L-methionine-dependent methyltransferases"/>
    <property type="match status" value="1"/>
</dbReference>
<dbReference type="NCBIfam" id="NF008686">
    <property type="entry name" value="PRK11705.1"/>
    <property type="match status" value="1"/>
</dbReference>
<dbReference type="CDD" id="cd02440">
    <property type="entry name" value="AdoMet_MTases"/>
    <property type="match status" value="1"/>
</dbReference>
<evidence type="ECO:0000256" key="3">
    <source>
        <dbReference type="ARBA" id="ARBA00022679"/>
    </source>
</evidence>
<comment type="caution">
    <text evidence="6">The sequence shown here is derived from an EMBL/GenBank/DDBJ whole genome shotgun (WGS) entry which is preliminary data.</text>
</comment>
<keyword evidence="3" id="KW-0808">Transferase</keyword>
<comment type="similarity">
    <text evidence="1">Belongs to the CFA/CMAS family.</text>
</comment>
<accession>A0A1F6DY18</accession>
<dbReference type="GO" id="GO:0032259">
    <property type="term" value="P:methylation"/>
    <property type="evidence" value="ECO:0007669"/>
    <property type="project" value="UniProtKB-KW"/>
</dbReference>
<dbReference type="PIRSF" id="PIRSF003085">
    <property type="entry name" value="CMAS"/>
    <property type="match status" value="1"/>
</dbReference>
<dbReference type="PANTHER" id="PTHR43667">
    <property type="entry name" value="CYCLOPROPANE-FATTY-ACYL-PHOSPHOLIPID SYNTHASE"/>
    <property type="match status" value="1"/>
</dbReference>
<evidence type="ECO:0000313" key="7">
    <source>
        <dbReference type="Proteomes" id="UP000177652"/>
    </source>
</evidence>
<name>A0A1F6DY18_9BACT</name>
<gene>
    <name evidence="6" type="ORF">A3D71_03675</name>
</gene>
<dbReference type="GO" id="GO:0008610">
    <property type="term" value="P:lipid biosynthetic process"/>
    <property type="evidence" value="ECO:0007669"/>
    <property type="project" value="InterPro"/>
</dbReference>